<dbReference type="GeneTree" id="ENSGT00960000189470"/>
<evidence type="ECO:0000313" key="3">
    <source>
        <dbReference type="Proteomes" id="UP000694409"/>
    </source>
</evidence>
<dbReference type="Pfam" id="PF10436">
    <property type="entry name" value="BCDHK_Adom3"/>
    <property type="match status" value="1"/>
</dbReference>
<reference evidence="2" key="2">
    <citation type="submission" date="2025-09" db="UniProtKB">
        <authorList>
            <consortium name="Ensembl"/>
        </authorList>
    </citation>
    <scope>IDENTIFICATION</scope>
</reference>
<dbReference type="InterPro" id="IPR036784">
    <property type="entry name" value="AK/P_DHK_N_sf"/>
</dbReference>
<name>A0A8C9NJ23_SERCA</name>
<feature type="domain" description="Branched-chain alpha-ketoacid dehydrogenase kinase/Pyruvate dehydrogenase kinase N-terminal" evidence="1">
    <location>
        <begin position="2"/>
        <end position="46"/>
    </location>
</feature>
<evidence type="ECO:0000259" key="1">
    <source>
        <dbReference type="Pfam" id="PF10436"/>
    </source>
</evidence>
<protein>
    <recommendedName>
        <fullName evidence="1">Branched-chain alpha-ketoacid dehydrogenase kinase/Pyruvate dehydrogenase kinase N-terminal domain-containing protein</fullName>
    </recommendedName>
</protein>
<proteinExistence type="predicted"/>
<keyword evidence="3" id="KW-1185">Reference proteome</keyword>
<reference evidence="2" key="1">
    <citation type="submission" date="2025-08" db="UniProtKB">
        <authorList>
            <consortium name="Ensembl"/>
        </authorList>
    </citation>
    <scope>IDENTIFICATION</scope>
</reference>
<dbReference type="AlphaFoldDB" id="A0A8C9NJ23"/>
<dbReference type="Ensembl" id="ENSSCAT00000020159.1">
    <property type="protein sequence ID" value="ENSSCAP00000018011.1"/>
    <property type="gene ID" value="ENSSCAG00000013068.1"/>
</dbReference>
<sequence>MFANILKEIDLLPDKLLSTPSVKLVRSWYIQSLKELIEFHQKSPDDQKVLSE</sequence>
<dbReference type="Gene3D" id="1.20.140.20">
    <property type="entry name" value="Alpha-ketoacid/pyruvate dehydrogenase kinase, N-terminal domain"/>
    <property type="match status" value="1"/>
</dbReference>
<dbReference type="SUPFAM" id="SSF69012">
    <property type="entry name" value="alpha-ketoacid dehydrogenase kinase, N-terminal domain"/>
    <property type="match status" value="1"/>
</dbReference>
<evidence type="ECO:0000313" key="2">
    <source>
        <dbReference type="Ensembl" id="ENSSCAP00000018011.1"/>
    </source>
</evidence>
<organism evidence="2 3">
    <name type="scientific">Serinus canaria</name>
    <name type="common">Island canary</name>
    <name type="synonym">Fringilla canaria</name>
    <dbReference type="NCBI Taxonomy" id="9135"/>
    <lineage>
        <taxon>Eukaryota</taxon>
        <taxon>Metazoa</taxon>
        <taxon>Chordata</taxon>
        <taxon>Craniata</taxon>
        <taxon>Vertebrata</taxon>
        <taxon>Euteleostomi</taxon>
        <taxon>Archelosauria</taxon>
        <taxon>Archosauria</taxon>
        <taxon>Dinosauria</taxon>
        <taxon>Saurischia</taxon>
        <taxon>Theropoda</taxon>
        <taxon>Coelurosauria</taxon>
        <taxon>Aves</taxon>
        <taxon>Neognathae</taxon>
        <taxon>Neoaves</taxon>
        <taxon>Telluraves</taxon>
        <taxon>Australaves</taxon>
        <taxon>Passeriformes</taxon>
        <taxon>Passeroidea</taxon>
        <taxon>Fringillidae</taxon>
        <taxon>Carduelinae</taxon>
        <taxon>Serinus</taxon>
    </lineage>
</organism>
<dbReference type="InterPro" id="IPR018955">
    <property type="entry name" value="BCDHK/PDK_N"/>
</dbReference>
<accession>A0A8C9NJ23</accession>
<dbReference type="Proteomes" id="UP000694409">
    <property type="component" value="Unassembled WGS sequence"/>
</dbReference>